<proteinExistence type="predicted"/>
<name>A0ABS7DM41_9FIRM</name>
<dbReference type="SMART" id="SM01059">
    <property type="entry name" value="CAT"/>
    <property type="match status" value="1"/>
</dbReference>
<dbReference type="PIRSF" id="PIRSF000440">
    <property type="entry name" value="CAT"/>
    <property type="match status" value="1"/>
</dbReference>
<dbReference type="InterPro" id="IPR001707">
    <property type="entry name" value="Cmp_AcTrfase"/>
</dbReference>
<dbReference type="RefSeq" id="WP_219964274.1">
    <property type="nucleotide sequence ID" value="NZ_JAGFNZ010000001.1"/>
</dbReference>
<comment type="caution">
    <text evidence="1">The sequence shown here is derived from an EMBL/GenBank/DDBJ whole genome shotgun (WGS) entry which is preliminary data.</text>
</comment>
<dbReference type="Gene3D" id="3.30.559.10">
    <property type="entry name" value="Chloramphenicol acetyltransferase-like domain"/>
    <property type="match status" value="1"/>
</dbReference>
<gene>
    <name evidence="1" type="ORF">J5W02_03635</name>
</gene>
<dbReference type="EMBL" id="JAGFNZ010000001">
    <property type="protein sequence ID" value="MBW7571895.1"/>
    <property type="molecule type" value="Genomic_DNA"/>
</dbReference>
<dbReference type="SUPFAM" id="SSF52777">
    <property type="entry name" value="CoA-dependent acyltransferases"/>
    <property type="match status" value="1"/>
</dbReference>
<evidence type="ECO:0000313" key="1">
    <source>
        <dbReference type="EMBL" id="MBW7571895.1"/>
    </source>
</evidence>
<dbReference type="Pfam" id="PF00302">
    <property type="entry name" value="CAT"/>
    <property type="match status" value="1"/>
</dbReference>
<protein>
    <submittedName>
        <fullName evidence="1">Chloramphenicol acetyltransferase CAT</fullName>
    </submittedName>
</protein>
<dbReference type="Proteomes" id="UP000719942">
    <property type="component" value="Unassembled WGS sequence"/>
</dbReference>
<dbReference type="PANTHER" id="PTHR38474">
    <property type="entry name" value="SLR0299 PROTEIN"/>
    <property type="match status" value="1"/>
</dbReference>
<sequence>MIFTSIDLQSWPRRQVFYYFSKMAPTGYSMTVKLDVTALWKTTHQKGVKFFPAYLWLVTKNLNRQVEFKVAEKDGVLGYYNELTPLYASFHEDDHTFSLMWVPYSEQFSDFNRQYLENQRLYRDHHGVLAVPHTPPDNAYTVSCVPWIGFEHFAVHSYENKLYYFPSVEAGKVIERDGRFWMPLSLTCHHATTDGWHISRFLEDLKSDMVHFECYL</sequence>
<evidence type="ECO:0000313" key="2">
    <source>
        <dbReference type="Proteomes" id="UP000719942"/>
    </source>
</evidence>
<accession>A0ABS7DM41</accession>
<reference evidence="1 2" key="1">
    <citation type="submission" date="2021-03" db="EMBL/GenBank/DDBJ databases">
        <title>Caproiciproducens sp. nov. isolated from feces of cow.</title>
        <authorList>
            <person name="Choi J.-Y."/>
        </authorList>
    </citation>
    <scope>NUCLEOTIDE SEQUENCE [LARGE SCALE GENOMIC DNA]</scope>
    <source>
        <strain evidence="1 2">AGMB10547</strain>
    </source>
</reference>
<keyword evidence="2" id="KW-1185">Reference proteome</keyword>
<dbReference type="InterPro" id="IPR023213">
    <property type="entry name" value="CAT-like_dom_sf"/>
</dbReference>
<organism evidence="1 2">
    <name type="scientific">Caproiciproducens faecalis</name>
    <dbReference type="NCBI Taxonomy" id="2820301"/>
    <lineage>
        <taxon>Bacteria</taxon>
        <taxon>Bacillati</taxon>
        <taxon>Bacillota</taxon>
        <taxon>Clostridia</taxon>
        <taxon>Eubacteriales</taxon>
        <taxon>Acutalibacteraceae</taxon>
        <taxon>Caproiciproducens</taxon>
    </lineage>
</organism>
<dbReference type="PANTHER" id="PTHR38474:SF2">
    <property type="entry name" value="CHLORAMPHENICOL ACETYLTRANSFERASE"/>
    <property type="match status" value="1"/>
</dbReference>